<feature type="domain" description="HTH gntR-type" evidence="4">
    <location>
        <begin position="24"/>
        <end position="91"/>
    </location>
</feature>
<proteinExistence type="predicted"/>
<dbReference type="HOGENOM" id="CLU_017584_5_1_11"/>
<dbReference type="eggNOG" id="COG1802">
    <property type="taxonomic scope" value="Bacteria"/>
</dbReference>
<dbReference type="SUPFAM" id="SSF48008">
    <property type="entry name" value="GntR ligand-binding domain-like"/>
    <property type="match status" value="1"/>
</dbReference>
<dbReference type="Gene3D" id="1.10.10.10">
    <property type="entry name" value="Winged helix-like DNA-binding domain superfamily/Winged helix DNA-binding domain"/>
    <property type="match status" value="1"/>
</dbReference>
<reference evidence="5 6" key="1">
    <citation type="journal article" date="2018" name="J. Biol. Chem.">
        <title>Discovery of the actinoplanic acid pathway in Streptomyces rapamycinicus reveals a genetically conserved synergism with rapamycin.</title>
        <authorList>
            <person name="Mrak P."/>
            <person name="Krastel P."/>
            <person name="Pivk Lukancic P."/>
            <person name="Tao J."/>
            <person name="Pistorius D."/>
            <person name="Moore C.M."/>
        </authorList>
    </citation>
    <scope>NUCLEOTIDE SEQUENCE [LARGE SCALE GENOMIC DNA]</scope>
    <source>
        <strain evidence="5 6">NRRL 5491</strain>
    </source>
</reference>
<dbReference type="Gene3D" id="1.20.120.530">
    <property type="entry name" value="GntR ligand-binding domain-like"/>
    <property type="match status" value="1"/>
</dbReference>
<dbReference type="SMART" id="SM00345">
    <property type="entry name" value="HTH_GNTR"/>
    <property type="match status" value="1"/>
</dbReference>
<dbReference type="Proteomes" id="UP000281594">
    <property type="component" value="Unassembled WGS sequence"/>
</dbReference>
<dbReference type="SUPFAM" id="SSF46785">
    <property type="entry name" value="Winged helix' DNA-binding domain"/>
    <property type="match status" value="1"/>
</dbReference>
<dbReference type="STRING" id="1343740.M271_40280"/>
<evidence type="ECO:0000313" key="6">
    <source>
        <dbReference type="Proteomes" id="UP000281594"/>
    </source>
</evidence>
<keyword evidence="2" id="KW-0238">DNA-binding</keyword>
<evidence type="ECO:0000256" key="2">
    <source>
        <dbReference type="ARBA" id="ARBA00023125"/>
    </source>
</evidence>
<dbReference type="InterPro" id="IPR011711">
    <property type="entry name" value="GntR_C"/>
</dbReference>
<evidence type="ECO:0000256" key="1">
    <source>
        <dbReference type="ARBA" id="ARBA00023015"/>
    </source>
</evidence>
<dbReference type="KEGG" id="src:M271_40280"/>
<dbReference type="GO" id="GO:0003700">
    <property type="term" value="F:DNA-binding transcription factor activity"/>
    <property type="evidence" value="ECO:0007669"/>
    <property type="project" value="InterPro"/>
</dbReference>
<comment type="caution">
    <text evidence="5">The sequence shown here is derived from an EMBL/GenBank/DDBJ whole genome shotgun (WGS) entry which is preliminary data.</text>
</comment>
<protein>
    <recommendedName>
        <fullName evidence="4">HTH gntR-type domain-containing protein</fullName>
    </recommendedName>
</protein>
<dbReference type="RefSeq" id="WP_020872917.1">
    <property type="nucleotide sequence ID" value="NC_022785.1"/>
</dbReference>
<keyword evidence="1" id="KW-0805">Transcription regulation</keyword>
<dbReference type="SMART" id="SM00895">
    <property type="entry name" value="FCD"/>
    <property type="match status" value="1"/>
</dbReference>
<dbReference type="AlphaFoldDB" id="A0A0A0NQE1"/>
<gene>
    <name evidence="5" type="ORF">D3C57_103345</name>
</gene>
<name>A0A0A0NQE1_STRRN</name>
<dbReference type="GO" id="GO:0003677">
    <property type="term" value="F:DNA binding"/>
    <property type="evidence" value="ECO:0007669"/>
    <property type="project" value="UniProtKB-KW"/>
</dbReference>
<dbReference type="InterPro" id="IPR008920">
    <property type="entry name" value="TF_FadR/GntR_C"/>
</dbReference>
<dbReference type="PANTHER" id="PTHR43537:SF45">
    <property type="entry name" value="GNTR FAMILY REGULATORY PROTEIN"/>
    <property type="match status" value="1"/>
</dbReference>
<dbReference type="EMBL" id="QYCY01000001">
    <property type="protein sequence ID" value="RLV77372.1"/>
    <property type="molecule type" value="Genomic_DNA"/>
</dbReference>
<dbReference type="InterPro" id="IPR000524">
    <property type="entry name" value="Tscrpt_reg_HTH_GntR"/>
</dbReference>
<evidence type="ECO:0000256" key="3">
    <source>
        <dbReference type="ARBA" id="ARBA00023163"/>
    </source>
</evidence>
<evidence type="ECO:0000313" key="5">
    <source>
        <dbReference type="EMBL" id="RLV77372.1"/>
    </source>
</evidence>
<keyword evidence="3" id="KW-0804">Transcription</keyword>
<dbReference type="PANTHER" id="PTHR43537">
    <property type="entry name" value="TRANSCRIPTIONAL REGULATOR, GNTR FAMILY"/>
    <property type="match status" value="1"/>
</dbReference>
<sequence length="238" mass="26416">MNPPTPSPPTASPLGAPEQPVVVEKLPDQIYRVLRHRIVHGRMRAGSRIAINDLTEEFGTSKTPVREALNRLEYDQLIITRPRSGTFVVQPTADDVVEVCQLRKGIEWVATGLSARTMPEALLRELREEIVTAKRHADEGDFEPFFESDFRLHNLIVTHAGNTRLVRARSSVEPFVQWLRVLGATGPHRIAGSTRRHLEIVDAMLDRDAEAAMAAAALHVDEVQQWTVEDLGGALGGD</sequence>
<dbReference type="Pfam" id="PF00392">
    <property type="entry name" value="GntR"/>
    <property type="match status" value="1"/>
</dbReference>
<dbReference type="InterPro" id="IPR036388">
    <property type="entry name" value="WH-like_DNA-bd_sf"/>
</dbReference>
<dbReference type="CDD" id="cd07377">
    <property type="entry name" value="WHTH_GntR"/>
    <property type="match status" value="1"/>
</dbReference>
<evidence type="ECO:0000259" key="4">
    <source>
        <dbReference type="PROSITE" id="PS50949"/>
    </source>
</evidence>
<dbReference type="PROSITE" id="PS50949">
    <property type="entry name" value="HTH_GNTR"/>
    <property type="match status" value="1"/>
</dbReference>
<dbReference type="Pfam" id="PF07729">
    <property type="entry name" value="FCD"/>
    <property type="match status" value="1"/>
</dbReference>
<organism evidence="5 6">
    <name type="scientific">Streptomyces rapamycinicus (strain ATCC 29253 / DSM 41530 / NRRL 5491 / AYB-994)</name>
    <name type="common">Streptomyces hygroscopicus (strain ATCC 29253)</name>
    <dbReference type="NCBI Taxonomy" id="1343740"/>
    <lineage>
        <taxon>Bacteria</taxon>
        <taxon>Bacillati</taxon>
        <taxon>Actinomycetota</taxon>
        <taxon>Actinomycetes</taxon>
        <taxon>Kitasatosporales</taxon>
        <taxon>Streptomycetaceae</taxon>
        <taxon>Streptomyces</taxon>
        <taxon>Streptomyces violaceusniger group</taxon>
    </lineage>
</organism>
<accession>A0A0A0NQE1</accession>
<dbReference type="InterPro" id="IPR036390">
    <property type="entry name" value="WH_DNA-bd_sf"/>
</dbReference>